<protein>
    <submittedName>
        <fullName evidence="8">(pine wood nematode) hypothetical protein</fullName>
    </submittedName>
    <submittedName>
        <fullName evidence="12">WRKY domain-containing protein</fullName>
    </submittedName>
</protein>
<dbReference type="SMART" id="SM00774">
    <property type="entry name" value="WRKY"/>
    <property type="match status" value="1"/>
</dbReference>
<evidence type="ECO:0000313" key="8">
    <source>
        <dbReference type="EMBL" id="CAD5207752.1"/>
    </source>
</evidence>
<dbReference type="Proteomes" id="UP000659654">
    <property type="component" value="Unassembled WGS sequence"/>
</dbReference>
<evidence type="ECO:0000256" key="2">
    <source>
        <dbReference type="ARBA" id="ARBA00023015"/>
    </source>
</evidence>
<gene>
    <name evidence="8" type="ORF">BXYJ_LOCUS82</name>
</gene>
<keyword evidence="3" id="KW-0238">DNA-binding</keyword>
<name>A0A1I7SAM4_BURXY</name>
<dbReference type="EMBL" id="CAJFCV020000001">
    <property type="protein sequence ID" value="CAG9079174.1"/>
    <property type="molecule type" value="Genomic_DNA"/>
</dbReference>
<evidence type="ECO:0000256" key="1">
    <source>
        <dbReference type="ARBA" id="ARBA00004123"/>
    </source>
</evidence>
<keyword evidence="4" id="KW-0804">Transcription</keyword>
<sequence length="386" mass="44015">MSNPPESQPILAPLARMELDLGTNIQMEPVQCDEDVDVGTSADNIAPVVENEVAKKRTRSVAKPQRLLATFNSHEAFSEAWEGMKRGFHRNSKTSSRDSTTIYYICSKKDCEVRRTVVIGLNKVLVFESVEEHVNHDRREDLDAGAAADEMIYFPQAVGESPESNDVIVEVDAGFEPDKFVLGRILSGDVDLDEGTGILMNLFRTQRQEASTSYKVVENVEESPKKRRPIRMDNRLVAEFSSREEFEAAWPALKQGFSLNSSIKSNDNVRRAYYVCSKRGCKVRRTVEYEEDKIRVLETTFGHQHEPEKETGLTEEVKKRVVELYEQKFAPQRIMAILDSDYTSGQLKTKPPEKKRVISDFLYRLHRRKSTPSKRSRLEKSQDSTA</sequence>
<evidence type="ECO:0000313" key="12">
    <source>
        <dbReference type="WBParaSite" id="BXY_1007100.1"/>
    </source>
</evidence>
<accession>A0A1I7SAM4</accession>
<dbReference type="GO" id="GO:0005634">
    <property type="term" value="C:nucleus"/>
    <property type="evidence" value="ECO:0007669"/>
    <property type="project" value="UniProtKB-SubCell"/>
</dbReference>
<evidence type="ECO:0000256" key="4">
    <source>
        <dbReference type="ARBA" id="ARBA00023163"/>
    </source>
</evidence>
<proteinExistence type="predicted"/>
<reference evidence="12" key="1">
    <citation type="submission" date="2016-11" db="UniProtKB">
        <authorList>
            <consortium name="WormBaseParasite"/>
        </authorList>
    </citation>
    <scope>IDENTIFICATION</scope>
</reference>
<keyword evidence="5" id="KW-0539">Nucleus</keyword>
<dbReference type="Proteomes" id="UP000095284">
    <property type="component" value="Unplaced"/>
</dbReference>
<dbReference type="GO" id="GO:0003700">
    <property type="term" value="F:DNA-binding transcription factor activity"/>
    <property type="evidence" value="ECO:0007669"/>
    <property type="project" value="InterPro"/>
</dbReference>
<feature type="domain" description="WRKY" evidence="7">
    <location>
        <begin position="271"/>
        <end position="310"/>
    </location>
</feature>
<dbReference type="WBParaSite" id="BXY_1007100.1">
    <property type="protein sequence ID" value="BXY_1007100.1"/>
    <property type="gene ID" value="BXY_1007100"/>
</dbReference>
<dbReference type="Pfam" id="PF03106">
    <property type="entry name" value="WRKY"/>
    <property type="match status" value="1"/>
</dbReference>
<dbReference type="AlphaFoldDB" id="A0A1I7SAM4"/>
<dbReference type="InterPro" id="IPR036576">
    <property type="entry name" value="WRKY_dom_sf"/>
</dbReference>
<dbReference type="GO" id="GO:0043565">
    <property type="term" value="F:sequence-specific DNA binding"/>
    <property type="evidence" value="ECO:0007669"/>
    <property type="project" value="InterPro"/>
</dbReference>
<dbReference type="Gene3D" id="2.20.25.80">
    <property type="entry name" value="WRKY domain"/>
    <property type="match status" value="1"/>
</dbReference>
<evidence type="ECO:0000259" key="7">
    <source>
        <dbReference type="PROSITE" id="PS50811"/>
    </source>
</evidence>
<evidence type="ECO:0000313" key="10">
    <source>
        <dbReference type="Proteomes" id="UP000095284"/>
    </source>
</evidence>
<evidence type="ECO:0000313" key="9">
    <source>
        <dbReference type="EMBL" id="CAG9079174.1"/>
    </source>
</evidence>
<evidence type="ECO:0000313" key="11">
    <source>
        <dbReference type="Proteomes" id="UP000659654"/>
    </source>
</evidence>
<feature type="region of interest" description="Disordered" evidence="6">
    <location>
        <begin position="367"/>
        <end position="386"/>
    </location>
</feature>
<reference evidence="9" key="2">
    <citation type="submission" date="2020-08" db="EMBL/GenBank/DDBJ databases">
        <authorList>
            <person name="Kikuchi T."/>
        </authorList>
    </citation>
    <scope>NUCLEOTIDE SEQUENCE</scope>
    <source>
        <strain evidence="8">Ka4C1</strain>
    </source>
</reference>
<keyword evidence="2" id="KW-0805">Transcription regulation</keyword>
<feature type="compositionally biased region" description="Basic and acidic residues" evidence="6">
    <location>
        <begin position="376"/>
        <end position="386"/>
    </location>
</feature>
<evidence type="ECO:0000256" key="6">
    <source>
        <dbReference type="SAM" id="MobiDB-lite"/>
    </source>
</evidence>
<dbReference type="SUPFAM" id="SSF118290">
    <property type="entry name" value="WRKY DNA-binding domain"/>
    <property type="match status" value="1"/>
</dbReference>
<dbReference type="PROSITE" id="PS50811">
    <property type="entry name" value="WRKY"/>
    <property type="match status" value="1"/>
</dbReference>
<dbReference type="EMBL" id="CAJFDI010000001">
    <property type="protein sequence ID" value="CAD5207752.1"/>
    <property type="molecule type" value="Genomic_DNA"/>
</dbReference>
<evidence type="ECO:0000256" key="5">
    <source>
        <dbReference type="ARBA" id="ARBA00023242"/>
    </source>
</evidence>
<comment type="subcellular location">
    <subcellularLocation>
        <location evidence="1">Nucleus</location>
    </subcellularLocation>
</comment>
<dbReference type="InterPro" id="IPR003657">
    <property type="entry name" value="WRKY_dom"/>
</dbReference>
<dbReference type="OrthoDB" id="10501056at2759"/>
<keyword evidence="11" id="KW-1185">Reference proteome</keyword>
<evidence type="ECO:0000256" key="3">
    <source>
        <dbReference type="ARBA" id="ARBA00023125"/>
    </source>
</evidence>
<organism evidence="10 12">
    <name type="scientific">Bursaphelenchus xylophilus</name>
    <name type="common">Pinewood nematode worm</name>
    <name type="synonym">Aphelenchoides xylophilus</name>
    <dbReference type="NCBI Taxonomy" id="6326"/>
    <lineage>
        <taxon>Eukaryota</taxon>
        <taxon>Metazoa</taxon>
        <taxon>Ecdysozoa</taxon>
        <taxon>Nematoda</taxon>
        <taxon>Chromadorea</taxon>
        <taxon>Rhabditida</taxon>
        <taxon>Tylenchina</taxon>
        <taxon>Tylenchomorpha</taxon>
        <taxon>Aphelenchoidea</taxon>
        <taxon>Aphelenchoididae</taxon>
        <taxon>Bursaphelenchus</taxon>
    </lineage>
</organism>
<dbReference type="Proteomes" id="UP000582659">
    <property type="component" value="Unassembled WGS sequence"/>
</dbReference>